<feature type="binding site" evidence="6">
    <location>
        <position position="157"/>
    </location>
    <ligand>
        <name>Mn(2+)</name>
        <dbReference type="ChEBI" id="CHEBI:29035"/>
    </ligand>
</feature>
<dbReference type="InterPro" id="IPR036324">
    <property type="entry name" value="Mn/Fe_SOD_N_sf"/>
</dbReference>
<dbReference type="SUPFAM" id="SSF46609">
    <property type="entry name" value="Fe,Mn superoxide dismutase (SOD), N-terminal domain"/>
    <property type="match status" value="1"/>
</dbReference>
<dbReference type="Gene3D" id="1.10.287.990">
    <property type="entry name" value="Fe,Mn superoxide dismutase (SOD) domain"/>
    <property type="match status" value="1"/>
</dbReference>
<evidence type="ECO:0000313" key="10">
    <source>
        <dbReference type="EMBL" id="KQM09632.1"/>
    </source>
</evidence>
<dbReference type="PATRIC" id="fig|1702214.3.peg.834"/>
<dbReference type="Proteomes" id="UP000054172">
    <property type="component" value="Unassembled WGS sequence"/>
</dbReference>
<dbReference type="InterPro" id="IPR019833">
    <property type="entry name" value="Mn/Fe_SOD_BS"/>
</dbReference>
<evidence type="ECO:0000256" key="3">
    <source>
        <dbReference type="ARBA" id="ARBA00022723"/>
    </source>
</evidence>
<feature type="binding site" evidence="6">
    <location>
        <position position="161"/>
    </location>
    <ligand>
        <name>Mn(2+)</name>
        <dbReference type="ChEBI" id="CHEBI:29035"/>
    </ligand>
</feature>
<dbReference type="PROSITE" id="PS00088">
    <property type="entry name" value="SOD_MN"/>
    <property type="match status" value="1"/>
</dbReference>
<keyword evidence="3 6" id="KW-0479">Metal-binding</keyword>
<dbReference type="Pfam" id="PF00081">
    <property type="entry name" value="Sod_Fe_N"/>
    <property type="match status" value="1"/>
</dbReference>
<evidence type="ECO:0000256" key="5">
    <source>
        <dbReference type="ARBA" id="ARBA00023004"/>
    </source>
</evidence>
<evidence type="ECO:0000259" key="8">
    <source>
        <dbReference type="Pfam" id="PF00081"/>
    </source>
</evidence>
<feature type="domain" description="Manganese/iron superoxide dismutase N-terminal" evidence="8">
    <location>
        <begin position="2"/>
        <end position="81"/>
    </location>
</feature>
<keyword evidence="5" id="KW-0408">Iron</keyword>
<keyword evidence="4 7" id="KW-0560">Oxidoreductase</keyword>
<dbReference type="PRINTS" id="PR01703">
    <property type="entry name" value="MNSODISMTASE"/>
</dbReference>
<comment type="similarity">
    <text evidence="1 7">Belongs to the iron/manganese superoxide dismutase family.</text>
</comment>
<comment type="caution">
    <text evidence="10">The sequence shown here is derived from an EMBL/GenBank/DDBJ whole genome shotgun (WGS) entry which is preliminary data.</text>
</comment>
<dbReference type="EMBL" id="LIIK01000002">
    <property type="protein sequence ID" value="KQM09632.1"/>
    <property type="molecule type" value="Genomic_DNA"/>
</dbReference>
<dbReference type="InterPro" id="IPR036314">
    <property type="entry name" value="SOD_C_sf"/>
</dbReference>
<evidence type="ECO:0000256" key="4">
    <source>
        <dbReference type="ARBA" id="ARBA00023002"/>
    </source>
</evidence>
<feature type="domain" description="Manganese/iron superoxide dismutase C-terminal" evidence="9">
    <location>
        <begin position="89"/>
        <end position="190"/>
    </location>
</feature>
<proteinExistence type="inferred from homology"/>
<feature type="binding site" evidence="6">
    <location>
        <position position="27"/>
    </location>
    <ligand>
        <name>Mn(2+)</name>
        <dbReference type="ChEBI" id="CHEBI:29035"/>
    </ligand>
</feature>
<dbReference type="InterPro" id="IPR019832">
    <property type="entry name" value="Mn/Fe_SOD_C"/>
</dbReference>
<evidence type="ECO:0000256" key="6">
    <source>
        <dbReference type="PIRSR" id="PIRSR000349-1"/>
    </source>
</evidence>
<evidence type="ECO:0000256" key="7">
    <source>
        <dbReference type="RuleBase" id="RU000414"/>
    </source>
</evidence>
<dbReference type="GO" id="GO:0004784">
    <property type="term" value="F:superoxide dismutase activity"/>
    <property type="evidence" value="ECO:0007669"/>
    <property type="project" value="UniProtKB-EC"/>
</dbReference>
<sequence length="197" mass="22080">MKHTLKPLPYPLDALNPHISKQTMEYHYGKHHLGYVNTLNNLIASTKFEDASLETIIAEADGALYNNAAQIWNHTFYFEGFSPIPEKQPTGGLGTAIQQDFGSLELLIGEFSKEAAALFGSGWVWLAADSDGKLLVMKEPNAGNPLRAGLSPLLACDVWEHAYYLDYQNRRSDYLNGFWALVDWAVVERRYSALSVR</sequence>
<evidence type="ECO:0000256" key="1">
    <source>
        <dbReference type="ARBA" id="ARBA00008714"/>
    </source>
</evidence>
<gene>
    <name evidence="10" type="ORF">AL399_00910</name>
</gene>
<evidence type="ECO:0000259" key="9">
    <source>
        <dbReference type="Pfam" id="PF02777"/>
    </source>
</evidence>
<name>A0A0Q4B994_9BACT</name>
<dbReference type="AlphaFoldDB" id="A0A0Q4B994"/>
<evidence type="ECO:0000313" key="11">
    <source>
        <dbReference type="Proteomes" id="UP000054172"/>
    </source>
</evidence>
<organism evidence="10 11">
    <name type="scientific">Candidatus [Bacteroides] periocalifornicus</name>
    <dbReference type="NCBI Taxonomy" id="1702214"/>
    <lineage>
        <taxon>Bacteria</taxon>
        <taxon>Pseudomonadati</taxon>
        <taxon>Bacteroidota</taxon>
    </lineage>
</organism>
<accession>A0A0Q4B994</accession>
<dbReference type="Pfam" id="PF02777">
    <property type="entry name" value="Sod_Fe_C"/>
    <property type="match status" value="1"/>
</dbReference>
<keyword evidence="11" id="KW-1185">Reference proteome</keyword>
<dbReference type="InterPro" id="IPR019831">
    <property type="entry name" value="Mn/Fe_SOD_N"/>
</dbReference>
<dbReference type="STRING" id="1702214.AL399_00910"/>
<dbReference type="GO" id="GO:0046872">
    <property type="term" value="F:metal ion binding"/>
    <property type="evidence" value="ECO:0007669"/>
    <property type="project" value="UniProtKB-KW"/>
</dbReference>
<dbReference type="InterPro" id="IPR001189">
    <property type="entry name" value="Mn/Fe_SOD"/>
</dbReference>
<dbReference type="EC" id="1.15.1.1" evidence="2 7"/>
<evidence type="ECO:0000256" key="2">
    <source>
        <dbReference type="ARBA" id="ARBA00012682"/>
    </source>
</evidence>
<feature type="binding site" evidence="6">
    <location>
        <position position="74"/>
    </location>
    <ligand>
        <name>Mn(2+)</name>
        <dbReference type="ChEBI" id="CHEBI:29035"/>
    </ligand>
</feature>
<dbReference type="PIRSF" id="PIRSF000349">
    <property type="entry name" value="SODismutase"/>
    <property type="match status" value="1"/>
</dbReference>
<dbReference type="SUPFAM" id="SSF54719">
    <property type="entry name" value="Fe,Mn superoxide dismutase (SOD), C-terminal domain"/>
    <property type="match status" value="1"/>
</dbReference>
<dbReference type="PANTHER" id="PTHR42769:SF3">
    <property type="entry name" value="SUPEROXIDE DISMUTASE [FE] 2, CHLOROPLASTIC"/>
    <property type="match status" value="1"/>
</dbReference>
<dbReference type="Gene3D" id="3.55.40.20">
    <property type="entry name" value="Iron/manganese superoxide dismutase, C-terminal domain"/>
    <property type="match status" value="1"/>
</dbReference>
<reference evidence="10" key="1">
    <citation type="submission" date="2015-08" db="EMBL/GenBank/DDBJ databases">
        <title>Candidatus Bacteriodes Periocalifornicus.</title>
        <authorList>
            <person name="McLean J.S."/>
            <person name="Kelley S."/>
        </authorList>
    </citation>
    <scope>NUCLEOTIDE SEQUENCE [LARGE SCALE GENOMIC DNA]</scope>
    <source>
        <strain evidence="10">12B</strain>
    </source>
</reference>
<dbReference type="FunFam" id="1.10.287.990:FF:000002">
    <property type="entry name" value="Superoxide dismutase"/>
    <property type="match status" value="1"/>
</dbReference>
<protein>
    <recommendedName>
        <fullName evidence="2 7">Superoxide dismutase</fullName>
        <ecNumber evidence="2 7">1.15.1.1</ecNumber>
    </recommendedName>
</protein>
<comment type="function">
    <text evidence="7">Destroys radicals which are normally produced within the cells and which are toxic to biological systems.</text>
</comment>
<dbReference type="PANTHER" id="PTHR42769">
    <property type="entry name" value="SUPEROXIDE DISMUTASE"/>
    <property type="match status" value="1"/>
</dbReference>
<comment type="catalytic activity">
    <reaction evidence="7">
        <text>2 superoxide + 2 H(+) = H2O2 + O2</text>
        <dbReference type="Rhea" id="RHEA:20696"/>
        <dbReference type="ChEBI" id="CHEBI:15378"/>
        <dbReference type="ChEBI" id="CHEBI:15379"/>
        <dbReference type="ChEBI" id="CHEBI:16240"/>
        <dbReference type="ChEBI" id="CHEBI:18421"/>
        <dbReference type="EC" id="1.15.1.1"/>
    </reaction>
</comment>